<dbReference type="PANTHER" id="PTHR30529">
    <property type="entry name" value="CYTOCHROME B561"/>
    <property type="match status" value="1"/>
</dbReference>
<dbReference type="GO" id="GO:0005886">
    <property type="term" value="C:plasma membrane"/>
    <property type="evidence" value="ECO:0007669"/>
    <property type="project" value="UniProtKB-SubCell"/>
</dbReference>
<keyword evidence="9" id="KW-0408">Iron</keyword>
<proteinExistence type="inferred from homology"/>
<dbReference type="InterPro" id="IPR052168">
    <property type="entry name" value="Cytochrome_b561_oxidase"/>
</dbReference>
<keyword evidence="7" id="KW-0249">Electron transport</keyword>
<keyword evidence="5 12" id="KW-0812">Transmembrane</keyword>
<dbReference type="AlphaFoldDB" id="A0A383AQJ6"/>
<evidence type="ECO:0000256" key="4">
    <source>
        <dbReference type="ARBA" id="ARBA00022617"/>
    </source>
</evidence>
<dbReference type="PANTHER" id="PTHR30529:SF1">
    <property type="entry name" value="CYTOCHROME B561 HOMOLOG 2"/>
    <property type="match status" value="1"/>
</dbReference>
<evidence type="ECO:0000256" key="8">
    <source>
        <dbReference type="ARBA" id="ARBA00022989"/>
    </source>
</evidence>
<evidence type="ECO:0000256" key="1">
    <source>
        <dbReference type="ARBA" id="ARBA00004651"/>
    </source>
</evidence>
<keyword evidence="2" id="KW-0813">Transport</keyword>
<keyword evidence="4" id="KW-0349">Heme</keyword>
<evidence type="ECO:0000256" key="10">
    <source>
        <dbReference type="ARBA" id="ARBA00023136"/>
    </source>
</evidence>
<keyword evidence="10 12" id="KW-0472">Membrane</keyword>
<reference evidence="14" key="1">
    <citation type="submission" date="2018-05" db="EMBL/GenBank/DDBJ databases">
        <authorList>
            <person name="Lanie J.A."/>
            <person name="Ng W.-L."/>
            <person name="Kazmierczak K.M."/>
            <person name="Andrzejewski T.M."/>
            <person name="Davidsen T.M."/>
            <person name="Wayne K.J."/>
            <person name="Tettelin H."/>
            <person name="Glass J.I."/>
            <person name="Rusch D."/>
            <person name="Podicherti R."/>
            <person name="Tsui H.-C.T."/>
            <person name="Winkler M.E."/>
        </authorList>
    </citation>
    <scope>NUCLEOTIDE SEQUENCE</scope>
</reference>
<evidence type="ECO:0000256" key="2">
    <source>
        <dbReference type="ARBA" id="ARBA00022448"/>
    </source>
</evidence>
<dbReference type="GO" id="GO:0022904">
    <property type="term" value="P:respiratory electron transport chain"/>
    <property type="evidence" value="ECO:0007669"/>
    <property type="project" value="InterPro"/>
</dbReference>
<dbReference type="InterPro" id="IPR011577">
    <property type="entry name" value="Cyt_b561_bac/Ni-Hgenase"/>
</dbReference>
<gene>
    <name evidence="14" type="ORF">METZ01_LOCUS462951</name>
</gene>
<evidence type="ECO:0000256" key="9">
    <source>
        <dbReference type="ARBA" id="ARBA00023004"/>
    </source>
</evidence>
<comment type="similarity">
    <text evidence="11">Belongs to the cytochrome b561 family.</text>
</comment>
<feature type="non-terminal residue" evidence="14">
    <location>
        <position position="113"/>
    </location>
</feature>
<feature type="transmembrane region" description="Helical" evidence="12">
    <location>
        <begin position="54"/>
        <end position="75"/>
    </location>
</feature>
<keyword evidence="3" id="KW-1003">Cell membrane</keyword>
<evidence type="ECO:0000256" key="6">
    <source>
        <dbReference type="ARBA" id="ARBA00022723"/>
    </source>
</evidence>
<feature type="domain" description="Cytochrome b561 bacterial/Ni-hydrogenase" evidence="13">
    <location>
        <begin position="12"/>
        <end position="112"/>
    </location>
</feature>
<protein>
    <recommendedName>
        <fullName evidence="13">Cytochrome b561 bacterial/Ni-hydrogenase domain-containing protein</fullName>
    </recommendedName>
</protein>
<dbReference type="SUPFAM" id="SSF81342">
    <property type="entry name" value="Transmembrane di-heme cytochromes"/>
    <property type="match status" value="1"/>
</dbReference>
<keyword evidence="6" id="KW-0479">Metal-binding</keyword>
<feature type="transmembrane region" description="Helical" evidence="12">
    <location>
        <begin position="12"/>
        <end position="34"/>
    </location>
</feature>
<dbReference type="GO" id="GO:0009055">
    <property type="term" value="F:electron transfer activity"/>
    <property type="evidence" value="ECO:0007669"/>
    <property type="project" value="InterPro"/>
</dbReference>
<evidence type="ECO:0000256" key="5">
    <source>
        <dbReference type="ARBA" id="ARBA00022692"/>
    </source>
</evidence>
<dbReference type="EMBL" id="UINC01194151">
    <property type="protein sequence ID" value="SVE10097.1"/>
    <property type="molecule type" value="Genomic_DNA"/>
</dbReference>
<sequence length="113" mass="12488">MTSEAIPSLNDALFILHKGMGSVFLVLVFARVVWKLTYPVPALLPQTPILQRRIASLTHGLLYLLLVVLPISGYIRTIGDGYPIELLDAMNIPPLVSGIPEIARQMLVLHKFS</sequence>
<dbReference type="InterPro" id="IPR016174">
    <property type="entry name" value="Di-haem_cyt_TM"/>
</dbReference>
<organism evidence="14">
    <name type="scientific">marine metagenome</name>
    <dbReference type="NCBI Taxonomy" id="408172"/>
    <lineage>
        <taxon>unclassified sequences</taxon>
        <taxon>metagenomes</taxon>
        <taxon>ecological metagenomes</taxon>
    </lineage>
</organism>
<evidence type="ECO:0000256" key="12">
    <source>
        <dbReference type="SAM" id="Phobius"/>
    </source>
</evidence>
<evidence type="ECO:0000256" key="7">
    <source>
        <dbReference type="ARBA" id="ARBA00022982"/>
    </source>
</evidence>
<keyword evidence="8 12" id="KW-1133">Transmembrane helix</keyword>
<evidence type="ECO:0000256" key="3">
    <source>
        <dbReference type="ARBA" id="ARBA00022475"/>
    </source>
</evidence>
<dbReference type="GO" id="GO:0020037">
    <property type="term" value="F:heme binding"/>
    <property type="evidence" value="ECO:0007669"/>
    <property type="project" value="TreeGrafter"/>
</dbReference>
<evidence type="ECO:0000313" key="14">
    <source>
        <dbReference type="EMBL" id="SVE10097.1"/>
    </source>
</evidence>
<accession>A0A383AQJ6</accession>
<name>A0A383AQJ6_9ZZZZ</name>
<evidence type="ECO:0000256" key="11">
    <source>
        <dbReference type="ARBA" id="ARBA00037975"/>
    </source>
</evidence>
<dbReference type="GO" id="GO:0046872">
    <property type="term" value="F:metal ion binding"/>
    <property type="evidence" value="ECO:0007669"/>
    <property type="project" value="UniProtKB-KW"/>
</dbReference>
<dbReference type="Pfam" id="PF01292">
    <property type="entry name" value="Ni_hydr_CYTB"/>
    <property type="match status" value="1"/>
</dbReference>
<evidence type="ECO:0000259" key="13">
    <source>
        <dbReference type="Pfam" id="PF01292"/>
    </source>
</evidence>
<comment type="subcellular location">
    <subcellularLocation>
        <location evidence="1">Cell membrane</location>
        <topology evidence="1">Multi-pass membrane protein</topology>
    </subcellularLocation>
</comment>